<sequence>MCSSYRQVSDRNIRNGVGGGALCFNLPSRGDIQRTESFVLRYPNFARAYLSNVCVARELHRNGVGYKLNEKSKVVAREWGITDMYVHVTVNNEAAKRLYMKSWFEQESAEPAWQALYLNKPQRLLLSLPITS</sequence>
<name>A0A816RDG5_BRANA</name>
<dbReference type="EMBL" id="HG994365">
    <property type="protein sequence ID" value="CAF2072502.1"/>
    <property type="molecule type" value="Genomic_DNA"/>
</dbReference>
<protein>
    <submittedName>
        <fullName evidence="2">(rape) hypothetical protein</fullName>
    </submittedName>
</protein>
<dbReference type="InterPro" id="IPR016181">
    <property type="entry name" value="Acyl_CoA_acyltransferase"/>
</dbReference>
<dbReference type="AlphaFoldDB" id="A0A816RDG5"/>
<proteinExistence type="predicted"/>
<dbReference type="Proteomes" id="UP001295469">
    <property type="component" value="Chromosome C01"/>
</dbReference>
<evidence type="ECO:0000259" key="1">
    <source>
        <dbReference type="PROSITE" id="PS51186"/>
    </source>
</evidence>
<dbReference type="PROSITE" id="PS51186">
    <property type="entry name" value="GNAT"/>
    <property type="match status" value="1"/>
</dbReference>
<dbReference type="SUPFAM" id="SSF55729">
    <property type="entry name" value="Acyl-CoA N-acyltransferases (Nat)"/>
    <property type="match status" value="1"/>
</dbReference>
<gene>
    <name evidence="2" type="ORF">DARMORV10_C01P24460.1</name>
</gene>
<dbReference type="Pfam" id="PF00583">
    <property type="entry name" value="Acetyltransf_1"/>
    <property type="match status" value="1"/>
</dbReference>
<dbReference type="PANTHER" id="PTHR47876:SF2">
    <property type="entry name" value="GCN5-RELATED N-ACETYLTRANSFERASE 7, CHLOROPLASTIC"/>
    <property type="match status" value="1"/>
</dbReference>
<evidence type="ECO:0000313" key="2">
    <source>
        <dbReference type="EMBL" id="CAF2072502.1"/>
    </source>
</evidence>
<feature type="domain" description="N-acetyltransferase" evidence="1">
    <location>
        <begin position="38"/>
        <end position="123"/>
    </location>
</feature>
<dbReference type="InterPro" id="IPR000182">
    <property type="entry name" value="GNAT_dom"/>
</dbReference>
<dbReference type="PANTHER" id="PTHR47876">
    <property type="entry name" value="OS08G0260000 PROTEIN"/>
    <property type="match status" value="1"/>
</dbReference>
<dbReference type="Gene3D" id="3.40.630.30">
    <property type="match status" value="1"/>
</dbReference>
<accession>A0A816RDG5</accession>
<reference evidence="2" key="1">
    <citation type="submission" date="2021-01" db="EMBL/GenBank/DDBJ databases">
        <authorList>
            <consortium name="Genoscope - CEA"/>
            <person name="William W."/>
        </authorList>
    </citation>
    <scope>NUCLEOTIDE SEQUENCE</scope>
</reference>
<organism evidence="2">
    <name type="scientific">Brassica napus</name>
    <name type="common">Rape</name>
    <dbReference type="NCBI Taxonomy" id="3708"/>
    <lineage>
        <taxon>Eukaryota</taxon>
        <taxon>Viridiplantae</taxon>
        <taxon>Streptophyta</taxon>
        <taxon>Embryophyta</taxon>
        <taxon>Tracheophyta</taxon>
        <taxon>Spermatophyta</taxon>
        <taxon>Magnoliopsida</taxon>
        <taxon>eudicotyledons</taxon>
        <taxon>Gunneridae</taxon>
        <taxon>Pentapetalae</taxon>
        <taxon>rosids</taxon>
        <taxon>malvids</taxon>
        <taxon>Brassicales</taxon>
        <taxon>Brassicaceae</taxon>
        <taxon>Brassiceae</taxon>
        <taxon>Brassica</taxon>
    </lineage>
</organism>
<dbReference type="GO" id="GO:0016747">
    <property type="term" value="F:acyltransferase activity, transferring groups other than amino-acyl groups"/>
    <property type="evidence" value="ECO:0007669"/>
    <property type="project" value="InterPro"/>
</dbReference>